<reference evidence="1 2" key="1">
    <citation type="submission" date="2020-02" db="EMBL/GenBank/DDBJ databases">
        <authorList>
            <person name="Criscuolo A."/>
        </authorList>
    </citation>
    <scope>NUCLEOTIDE SEQUENCE [LARGE SCALE GENOMIC DNA]</scope>
    <source>
        <strain evidence="1">CECT7796</strain>
    </source>
</reference>
<evidence type="ECO:0000313" key="2">
    <source>
        <dbReference type="Proteomes" id="UP000474567"/>
    </source>
</evidence>
<comment type="caution">
    <text evidence="1">The sequence shown here is derived from an EMBL/GenBank/DDBJ whole genome shotgun (WGS) entry which is preliminary data.</text>
</comment>
<name>A0ABM8KEC3_9FLAO</name>
<keyword evidence="2" id="KW-1185">Reference proteome</keyword>
<proteinExistence type="predicted"/>
<dbReference type="EMBL" id="CADCST010000059">
    <property type="protein sequence ID" value="CAA9195490.1"/>
    <property type="molecule type" value="Genomic_DNA"/>
</dbReference>
<gene>
    <name evidence="1" type="ORF">FLACOL7796_00626</name>
</gene>
<evidence type="ECO:0000313" key="1">
    <source>
        <dbReference type="EMBL" id="CAA9195490.1"/>
    </source>
</evidence>
<dbReference type="Proteomes" id="UP000474567">
    <property type="component" value="Unassembled WGS sequence"/>
</dbReference>
<sequence>MCFLGYAFALTGLKEMLTIIHGTSCHVTAKAHSEQQIPNTYLLWGKL</sequence>
<organism evidence="1 2">
    <name type="scientific">Flavobacterium collinsii</name>
    <dbReference type="NCBI Taxonomy" id="1114861"/>
    <lineage>
        <taxon>Bacteria</taxon>
        <taxon>Pseudomonadati</taxon>
        <taxon>Bacteroidota</taxon>
        <taxon>Flavobacteriia</taxon>
        <taxon>Flavobacteriales</taxon>
        <taxon>Flavobacteriaceae</taxon>
        <taxon>Flavobacterium</taxon>
    </lineage>
</organism>
<protein>
    <submittedName>
        <fullName evidence="1">Uncharacterized protein</fullName>
    </submittedName>
</protein>
<accession>A0ABM8KEC3</accession>